<organism evidence="1 2">
    <name type="scientific">Polycladomyces zharkentensis</name>
    <dbReference type="NCBI Taxonomy" id="2807616"/>
    <lineage>
        <taxon>Bacteria</taxon>
        <taxon>Bacillati</taxon>
        <taxon>Bacillota</taxon>
        <taxon>Bacilli</taxon>
        <taxon>Bacillales</taxon>
        <taxon>Thermoactinomycetaceae</taxon>
        <taxon>Polycladomyces</taxon>
    </lineage>
</organism>
<gene>
    <name evidence="1" type="ORF">JQC72_05710</name>
</gene>
<comment type="caution">
    <text evidence="1">The sequence shown here is derived from an EMBL/GenBank/DDBJ whole genome shotgun (WGS) entry which is preliminary data.</text>
</comment>
<dbReference type="Proteomes" id="UP001177120">
    <property type="component" value="Unassembled WGS sequence"/>
</dbReference>
<reference evidence="1" key="1">
    <citation type="journal article" date="2024" name="Int. J. Syst. Evol. Microbiol.">
        <title>Polycladomyces zharkentensis sp. nov., a novel thermophilic cellulose- and starch-degrading member of the Bacillota from a geothermal aquifer in Kazakhstan.</title>
        <authorList>
            <person name="Mashzhan A."/>
            <person name="Kistaubayeva A."/>
            <person name="Javier-Lopez R."/>
            <person name="Bissenova U."/>
            <person name="Bissenbay A."/>
            <person name="Birkeland N.K."/>
        </authorList>
    </citation>
    <scope>NUCLEOTIDE SEQUENCE</scope>
    <source>
        <strain evidence="1">ZKZ2T</strain>
    </source>
</reference>
<evidence type="ECO:0000313" key="2">
    <source>
        <dbReference type="Proteomes" id="UP001177120"/>
    </source>
</evidence>
<proteinExistence type="predicted"/>
<sequence>MKLSSIMHRIFQQIPVHEELANKPRGKRSVAVVQQGKSQKHRAFGDRTAHIIGKNGSVRKRTR</sequence>
<keyword evidence="2" id="KW-1185">Reference proteome</keyword>
<accession>A0ABS2WHM1</accession>
<protein>
    <submittedName>
        <fullName evidence="1">Uncharacterized protein</fullName>
    </submittedName>
</protein>
<dbReference type="EMBL" id="JAFHAP010000006">
    <property type="protein sequence ID" value="MBN2909018.1"/>
    <property type="molecule type" value="Genomic_DNA"/>
</dbReference>
<name>A0ABS2WHM1_9BACL</name>
<evidence type="ECO:0000313" key="1">
    <source>
        <dbReference type="EMBL" id="MBN2909018.1"/>
    </source>
</evidence>
<dbReference type="RefSeq" id="WP_205493660.1">
    <property type="nucleotide sequence ID" value="NZ_JAFHAP010000006.1"/>
</dbReference>